<proteinExistence type="predicted"/>
<dbReference type="RefSeq" id="WP_198736983.1">
    <property type="nucleotide sequence ID" value="NZ_JAEIOT010000015.1"/>
</dbReference>
<dbReference type="Pfam" id="PF00392">
    <property type="entry name" value="GntR"/>
    <property type="match status" value="1"/>
</dbReference>
<dbReference type="Gene3D" id="1.10.10.10">
    <property type="entry name" value="Winged helix-like DNA-binding domain superfamily/Winged helix DNA-binding domain"/>
    <property type="match status" value="1"/>
</dbReference>
<sequence>MIGSSSADRSDLTKLSKTEQAHELIRAKIMSGEFAPGHRLILSAIAEDLGVSVVPVREAIRQLEAEGLVTFERNVGAKVRMIDQRQYLDCMQSLAVLEGAATALAAPFLTAGELAKARELNEKMEATLRDFDPVEFTTLNRKFHRTLVGRCPNCHLVDLVTQEWGRLNYLRESIFAFVPDRAEESVVEHYRILTMIEAGADADYIERIVRQHRLTTLDHYLNTEETAKTKDNTDR</sequence>
<dbReference type="PANTHER" id="PTHR43537">
    <property type="entry name" value="TRANSCRIPTIONAL REGULATOR, GNTR FAMILY"/>
    <property type="match status" value="1"/>
</dbReference>
<reference evidence="5 6" key="1">
    <citation type="submission" date="2020-12" db="EMBL/GenBank/DDBJ databases">
        <title>Genome public.</title>
        <authorList>
            <person name="Sun Q."/>
        </authorList>
    </citation>
    <scope>NUCLEOTIDE SEQUENCE [LARGE SCALE GENOMIC DNA]</scope>
    <source>
        <strain evidence="5 6">CCM 8864</strain>
    </source>
</reference>
<dbReference type="Pfam" id="PF07729">
    <property type="entry name" value="FCD"/>
    <property type="match status" value="1"/>
</dbReference>
<evidence type="ECO:0000256" key="2">
    <source>
        <dbReference type="ARBA" id="ARBA00023125"/>
    </source>
</evidence>
<organism evidence="5 6">
    <name type="scientific">Corynebacterium marambiense</name>
    <dbReference type="NCBI Taxonomy" id="2765364"/>
    <lineage>
        <taxon>Bacteria</taxon>
        <taxon>Bacillati</taxon>
        <taxon>Actinomycetota</taxon>
        <taxon>Actinomycetes</taxon>
        <taxon>Mycobacteriales</taxon>
        <taxon>Corynebacteriaceae</taxon>
        <taxon>Corynebacterium</taxon>
    </lineage>
</organism>
<dbReference type="SMART" id="SM00895">
    <property type="entry name" value="FCD"/>
    <property type="match status" value="1"/>
</dbReference>
<dbReference type="Proteomes" id="UP000625574">
    <property type="component" value="Unassembled WGS sequence"/>
</dbReference>
<keyword evidence="2" id="KW-0238">DNA-binding</keyword>
<dbReference type="InterPro" id="IPR011711">
    <property type="entry name" value="GntR_C"/>
</dbReference>
<accession>A0ABS0VXL8</accession>
<comment type="caution">
    <text evidence="5">The sequence shown here is derived from an EMBL/GenBank/DDBJ whole genome shotgun (WGS) entry which is preliminary data.</text>
</comment>
<evidence type="ECO:0000313" key="6">
    <source>
        <dbReference type="Proteomes" id="UP000625574"/>
    </source>
</evidence>
<dbReference type="CDD" id="cd07377">
    <property type="entry name" value="WHTH_GntR"/>
    <property type="match status" value="1"/>
</dbReference>
<evidence type="ECO:0000256" key="1">
    <source>
        <dbReference type="ARBA" id="ARBA00023015"/>
    </source>
</evidence>
<dbReference type="InterPro" id="IPR008920">
    <property type="entry name" value="TF_FadR/GntR_C"/>
</dbReference>
<evidence type="ECO:0000256" key="3">
    <source>
        <dbReference type="ARBA" id="ARBA00023163"/>
    </source>
</evidence>
<dbReference type="InterPro" id="IPR036388">
    <property type="entry name" value="WH-like_DNA-bd_sf"/>
</dbReference>
<dbReference type="PANTHER" id="PTHR43537:SF5">
    <property type="entry name" value="UXU OPERON TRANSCRIPTIONAL REGULATOR"/>
    <property type="match status" value="1"/>
</dbReference>
<keyword evidence="1" id="KW-0805">Transcription regulation</keyword>
<dbReference type="EMBL" id="JAEIOT010000015">
    <property type="protein sequence ID" value="MBI9001531.1"/>
    <property type="molecule type" value="Genomic_DNA"/>
</dbReference>
<dbReference type="Gene3D" id="1.20.120.530">
    <property type="entry name" value="GntR ligand-binding domain-like"/>
    <property type="match status" value="1"/>
</dbReference>
<protein>
    <submittedName>
        <fullName evidence="5">GntR family transcriptional regulator</fullName>
    </submittedName>
</protein>
<evidence type="ECO:0000313" key="5">
    <source>
        <dbReference type="EMBL" id="MBI9001531.1"/>
    </source>
</evidence>
<keyword evidence="6" id="KW-1185">Reference proteome</keyword>
<keyword evidence="3" id="KW-0804">Transcription</keyword>
<dbReference type="SMART" id="SM00345">
    <property type="entry name" value="HTH_GNTR"/>
    <property type="match status" value="1"/>
</dbReference>
<feature type="domain" description="HTH gntR-type" evidence="4">
    <location>
        <begin position="15"/>
        <end position="82"/>
    </location>
</feature>
<dbReference type="InterPro" id="IPR036390">
    <property type="entry name" value="WH_DNA-bd_sf"/>
</dbReference>
<dbReference type="PROSITE" id="PS50949">
    <property type="entry name" value="HTH_GNTR"/>
    <property type="match status" value="1"/>
</dbReference>
<name>A0ABS0VXL8_9CORY</name>
<evidence type="ECO:0000259" key="4">
    <source>
        <dbReference type="PROSITE" id="PS50949"/>
    </source>
</evidence>
<gene>
    <name evidence="5" type="ORF">JDV76_11240</name>
</gene>
<dbReference type="SUPFAM" id="SSF46785">
    <property type="entry name" value="Winged helix' DNA-binding domain"/>
    <property type="match status" value="1"/>
</dbReference>
<dbReference type="SUPFAM" id="SSF48008">
    <property type="entry name" value="GntR ligand-binding domain-like"/>
    <property type="match status" value="1"/>
</dbReference>
<dbReference type="InterPro" id="IPR000524">
    <property type="entry name" value="Tscrpt_reg_HTH_GntR"/>
</dbReference>